<evidence type="ECO:0000256" key="13">
    <source>
        <dbReference type="SAM" id="Phobius"/>
    </source>
</evidence>
<keyword evidence="8 13" id="KW-1133">Transmembrane helix</keyword>
<evidence type="ECO:0000256" key="7">
    <source>
        <dbReference type="ARBA" id="ARBA00022958"/>
    </source>
</evidence>
<evidence type="ECO:0000256" key="9">
    <source>
        <dbReference type="ARBA" id="ARBA00023065"/>
    </source>
</evidence>
<protein>
    <submittedName>
        <fullName evidence="14">TMEM175 family protein</fullName>
    </submittedName>
</protein>
<keyword evidence="11" id="KW-0407">Ion channel</keyword>
<keyword evidence="10 13" id="KW-0472">Membrane</keyword>
<keyword evidence="4" id="KW-0633">Potassium transport</keyword>
<evidence type="ECO:0000256" key="4">
    <source>
        <dbReference type="ARBA" id="ARBA00022538"/>
    </source>
</evidence>
<feature type="transmembrane region" description="Helical" evidence="13">
    <location>
        <begin position="114"/>
        <end position="134"/>
    </location>
</feature>
<evidence type="ECO:0000256" key="2">
    <source>
        <dbReference type="ARBA" id="ARBA00006920"/>
    </source>
</evidence>
<accession>A0AAU2GYB3</accession>
<dbReference type="PANTHER" id="PTHR31462:SF5">
    <property type="entry name" value="ENDOSOMAL_LYSOSOMAL PROTON CHANNEL TMEM175"/>
    <property type="match status" value="1"/>
</dbReference>
<proteinExistence type="inferred from homology"/>
<feature type="transmembrane region" description="Helical" evidence="13">
    <location>
        <begin position="44"/>
        <end position="62"/>
    </location>
</feature>
<comment type="subcellular location">
    <subcellularLocation>
        <location evidence="1">Membrane</location>
        <topology evidence="1">Multi-pass membrane protein</topology>
    </subcellularLocation>
</comment>
<dbReference type="EMBL" id="CP108253">
    <property type="protein sequence ID" value="WTU39593.1"/>
    <property type="molecule type" value="Genomic_DNA"/>
</dbReference>
<organism evidence="14">
    <name type="scientific">Streptomyces sp. NBC_00060</name>
    <dbReference type="NCBI Taxonomy" id="2975636"/>
    <lineage>
        <taxon>Bacteria</taxon>
        <taxon>Bacillati</taxon>
        <taxon>Actinomycetota</taxon>
        <taxon>Actinomycetes</taxon>
        <taxon>Kitasatosporales</taxon>
        <taxon>Streptomycetaceae</taxon>
        <taxon>Streptomyces</taxon>
    </lineage>
</organism>
<dbReference type="AlphaFoldDB" id="A0AAU2GYB3"/>
<gene>
    <name evidence="14" type="ORF">OHV25_08405</name>
</gene>
<keyword evidence="9" id="KW-0406">Ion transport</keyword>
<dbReference type="InterPro" id="IPR010617">
    <property type="entry name" value="TMEM175-like"/>
</dbReference>
<name>A0AAU2GYB3_9ACTN</name>
<comment type="similarity">
    <text evidence="2">Belongs to the TMEM175 family.</text>
</comment>
<feature type="transmembrane region" description="Helical" evidence="13">
    <location>
        <begin position="162"/>
        <end position="191"/>
    </location>
</feature>
<dbReference type="GO" id="GO:0016020">
    <property type="term" value="C:membrane"/>
    <property type="evidence" value="ECO:0007669"/>
    <property type="project" value="UniProtKB-SubCell"/>
</dbReference>
<evidence type="ECO:0000256" key="8">
    <source>
        <dbReference type="ARBA" id="ARBA00022989"/>
    </source>
</evidence>
<evidence type="ECO:0000256" key="10">
    <source>
        <dbReference type="ARBA" id="ARBA00023136"/>
    </source>
</evidence>
<evidence type="ECO:0000256" key="6">
    <source>
        <dbReference type="ARBA" id="ARBA00022826"/>
    </source>
</evidence>
<dbReference type="PANTHER" id="PTHR31462">
    <property type="entry name" value="ENDOSOMAL/LYSOSOMAL POTASSIUM CHANNEL TMEM175"/>
    <property type="match status" value="1"/>
</dbReference>
<dbReference type="Pfam" id="PF06736">
    <property type="entry name" value="TMEM175"/>
    <property type="match status" value="1"/>
</dbReference>
<sequence length="205" mass="22654">MNESSRVEAFSDGVFAIAITLLILEIKVPPHAGDHLWSDLGHQWPSYAAYVVSFLVIGIMWVNHHTLFSYVVRVDRTLMFLNLLLLMTVAAIPWPAGLMAEYLREDNASHVAAAVYSGLMVVMAINFQALWWHVTRTGHLFDDRVDSAAARATRARFALGSLAYPATVLLAFVSAPLTLAAHGLLAVYYGFNQLRIPTKEAQKTG</sequence>
<keyword evidence="7" id="KW-0630">Potassium</keyword>
<feature type="transmembrane region" description="Helical" evidence="13">
    <location>
        <begin position="74"/>
        <end position="94"/>
    </location>
</feature>
<comment type="catalytic activity">
    <reaction evidence="12">
        <text>K(+)(in) = K(+)(out)</text>
        <dbReference type="Rhea" id="RHEA:29463"/>
        <dbReference type="ChEBI" id="CHEBI:29103"/>
    </reaction>
</comment>
<evidence type="ECO:0000256" key="1">
    <source>
        <dbReference type="ARBA" id="ARBA00004141"/>
    </source>
</evidence>
<feature type="transmembrane region" description="Helical" evidence="13">
    <location>
        <begin position="7"/>
        <end position="24"/>
    </location>
</feature>
<evidence type="ECO:0000256" key="3">
    <source>
        <dbReference type="ARBA" id="ARBA00022448"/>
    </source>
</evidence>
<keyword evidence="5 13" id="KW-0812">Transmembrane</keyword>
<evidence type="ECO:0000256" key="11">
    <source>
        <dbReference type="ARBA" id="ARBA00023303"/>
    </source>
</evidence>
<keyword evidence="3" id="KW-0813">Transport</keyword>
<reference evidence="14" key="1">
    <citation type="submission" date="2022-10" db="EMBL/GenBank/DDBJ databases">
        <title>The complete genomes of actinobacterial strains from the NBC collection.</title>
        <authorList>
            <person name="Joergensen T.S."/>
            <person name="Alvarez Arevalo M."/>
            <person name="Sterndorff E.B."/>
            <person name="Faurdal D."/>
            <person name="Vuksanovic O."/>
            <person name="Mourched A.-S."/>
            <person name="Charusanti P."/>
            <person name="Shaw S."/>
            <person name="Blin K."/>
            <person name="Weber T."/>
        </authorList>
    </citation>
    <scope>NUCLEOTIDE SEQUENCE</scope>
    <source>
        <strain evidence="14">NBC_00060</strain>
    </source>
</reference>
<keyword evidence="6" id="KW-0631">Potassium channel</keyword>
<dbReference type="GO" id="GO:0015252">
    <property type="term" value="F:proton channel activity"/>
    <property type="evidence" value="ECO:0007669"/>
    <property type="project" value="InterPro"/>
</dbReference>
<evidence type="ECO:0000256" key="5">
    <source>
        <dbReference type="ARBA" id="ARBA00022692"/>
    </source>
</evidence>
<evidence type="ECO:0000313" key="14">
    <source>
        <dbReference type="EMBL" id="WTU39593.1"/>
    </source>
</evidence>
<evidence type="ECO:0000256" key="12">
    <source>
        <dbReference type="ARBA" id="ARBA00034430"/>
    </source>
</evidence>
<dbReference type="GO" id="GO:0005267">
    <property type="term" value="F:potassium channel activity"/>
    <property type="evidence" value="ECO:0007669"/>
    <property type="project" value="UniProtKB-KW"/>
</dbReference>